<evidence type="ECO:0000313" key="2">
    <source>
        <dbReference type="Proteomes" id="UP000066042"/>
    </source>
</evidence>
<evidence type="ECO:0000313" key="1">
    <source>
        <dbReference type="EMBL" id="ALM76255.1"/>
    </source>
</evidence>
<reference evidence="1 2" key="1">
    <citation type="journal article" date="2016" name="Genome Announc.">
        <title>Complete genome sequence of the hyperthermophilic and piezophilic archaeon Thermococcus barophilus Ch5, capable of growth at the expense of hydrogenogenesis from carbon monoxide and formate.</title>
        <authorList>
            <person name="Oger P."/>
            <person name="Sokolova T.G."/>
            <person name="Kozhevnikova D.A."/>
            <person name="Taranov E.A."/>
            <person name="Vannier P."/>
            <person name="Lee H.S."/>
            <person name="Kwon K.K."/>
            <person name="Kang S.G."/>
            <person name="Lee J.H."/>
            <person name="Bonch-Osmolovskaya E.A."/>
            <person name="Lebedinsky A.V."/>
        </authorList>
    </citation>
    <scope>NUCLEOTIDE SEQUENCE [LARGE SCALE GENOMIC DNA]</scope>
    <source>
        <strain evidence="2">Ch5</strain>
    </source>
</reference>
<name>A0A0S1XEK4_THEBA</name>
<dbReference type="Proteomes" id="UP000066042">
    <property type="component" value="Chromosome"/>
</dbReference>
<accession>A0A0S1XEK4</accession>
<dbReference type="AlphaFoldDB" id="A0A0S1XEK4"/>
<protein>
    <recommendedName>
        <fullName evidence="3">Transposase</fullName>
    </recommendedName>
</protein>
<organism evidence="1 2">
    <name type="scientific">Thermococcus barophilus</name>
    <dbReference type="NCBI Taxonomy" id="55802"/>
    <lineage>
        <taxon>Archaea</taxon>
        <taxon>Methanobacteriati</taxon>
        <taxon>Methanobacteriota</taxon>
        <taxon>Thermococci</taxon>
        <taxon>Thermococcales</taxon>
        <taxon>Thermococcaceae</taxon>
        <taxon>Thermococcus</taxon>
    </lineage>
</organism>
<evidence type="ECO:0008006" key="3">
    <source>
        <dbReference type="Google" id="ProtNLM"/>
    </source>
</evidence>
<dbReference type="STRING" id="55802.TBCH5v1_2361"/>
<sequence length="72" mass="8757">MSNMKHNIREEIISILRRDGHSTVAILTRQLNEMGIECTRQKVERVLRNLIRDNVIEVYYINANHRRHYRLR</sequence>
<proteinExistence type="predicted"/>
<dbReference type="EMBL" id="CP013050">
    <property type="protein sequence ID" value="ALM76255.1"/>
    <property type="molecule type" value="Genomic_DNA"/>
</dbReference>
<gene>
    <name evidence="1" type="ORF">TBCH5v1_2361</name>
</gene>
<dbReference type="PATRIC" id="fig|55802.8.peg.2340"/>